<dbReference type="Gene3D" id="3.40.80.10">
    <property type="entry name" value="Peptidoglycan recognition protein-like"/>
    <property type="match status" value="1"/>
</dbReference>
<dbReference type="SUPFAM" id="SSF51261">
    <property type="entry name" value="Duplicated hybrid motif"/>
    <property type="match status" value="1"/>
</dbReference>
<sequence length="430" mass="45768">MPGGSMAQRFRPLPTGTKVTSPYGPRDGGFHGGTDYGKDGGSAGLPVYACQAGTVIHAGAASGYGGPDPAGWLVIDSDDAEGSGCAEYGHIIREVSLGSKVRAGQRIGRINPDSRTNGGVAPHLHLTVWQRAYGGVRVNPEEWLRGCPHPNTVPAPAPAPVSGGTVNVRNPVTRQQISPNRHSGGRDVDWIVIHTQEGSGTARSITDYLCRPAAQVSYNAVCDDRETVLVVPWDQNPWSAMNANTRGDHILMAGSFASWSRDKWLSPDARDGKNEDLQLTRTAALVAWRCAVRDIPIRYVGGRGMPKTPGVCGHVDFGQWGGGHTDPGPNFPWGELISRAISIYNGGKDWLAMATMAEVEALIYKCLKVYVGPIGSDVKDIRQQLTGGRDAGQYGGFEQGGNRTLYDLTAAVAAETGVAGTRDTLESKEK</sequence>
<dbReference type="CDD" id="cd12797">
    <property type="entry name" value="M23_peptidase"/>
    <property type="match status" value="1"/>
</dbReference>
<dbReference type="GeneID" id="29123286"/>
<keyword evidence="2" id="KW-0081">Bacteriolytic enzyme</keyword>
<accession>A0A142KAY0</accession>
<name>A0A142KAY0_9CAUD</name>
<evidence type="ECO:0000256" key="1">
    <source>
        <dbReference type="ARBA" id="ARBA00022529"/>
    </source>
</evidence>
<dbReference type="Gene3D" id="2.70.70.10">
    <property type="entry name" value="Glucose Permease (Domain IIA)"/>
    <property type="match status" value="1"/>
</dbReference>
<gene>
    <name evidence="5" type="primary">20</name>
    <name evidence="5" type="ORF">SEA_LUCKY10_20</name>
</gene>
<evidence type="ECO:0000313" key="5">
    <source>
        <dbReference type="EMBL" id="AMS03263.1"/>
    </source>
</evidence>
<keyword evidence="1" id="KW-0929">Antimicrobial</keyword>
<feature type="domain" description="N-acetylmuramoyl-L-alanine amidase" evidence="4">
    <location>
        <begin position="178"/>
        <end position="328"/>
    </location>
</feature>
<dbReference type="GO" id="GO:0009253">
    <property type="term" value="P:peptidoglycan catabolic process"/>
    <property type="evidence" value="ECO:0007669"/>
    <property type="project" value="InterPro"/>
</dbReference>
<dbReference type="SUPFAM" id="SSF55846">
    <property type="entry name" value="N-acetylmuramoyl-L-alanine amidase-like"/>
    <property type="match status" value="1"/>
</dbReference>
<reference evidence="6" key="1">
    <citation type="submission" date="2016-03" db="EMBL/GenBank/DDBJ databases">
        <authorList>
            <person name="Ploux O."/>
        </authorList>
    </citation>
    <scope>NUCLEOTIDE SEQUENCE [LARGE SCALE GENOMIC DNA]</scope>
</reference>
<dbReference type="CDD" id="cd06583">
    <property type="entry name" value="PGRP"/>
    <property type="match status" value="1"/>
</dbReference>
<evidence type="ECO:0000256" key="2">
    <source>
        <dbReference type="ARBA" id="ARBA00022638"/>
    </source>
</evidence>
<dbReference type="OrthoDB" id="5552at10239"/>
<dbReference type="SMART" id="SM00644">
    <property type="entry name" value="Ami_2"/>
    <property type="match status" value="1"/>
</dbReference>
<protein>
    <submittedName>
        <fullName evidence="5">Lysin A</fullName>
    </submittedName>
</protein>
<dbReference type="PANTHER" id="PTHR21666:SF270">
    <property type="entry name" value="MUREIN HYDROLASE ACTIVATOR ENVC"/>
    <property type="match status" value="1"/>
</dbReference>
<dbReference type="InterPro" id="IPR011055">
    <property type="entry name" value="Dup_hybrid_motif"/>
</dbReference>
<dbReference type="InterPro" id="IPR016047">
    <property type="entry name" value="M23ase_b-sheet_dom"/>
</dbReference>
<dbReference type="InterPro" id="IPR050570">
    <property type="entry name" value="Cell_wall_metabolism_enzyme"/>
</dbReference>
<organism evidence="5 6">
    <name type="scientific">Gordonia phage Lucky10</name>
    <dbReference type="NCBI Taxonomy" id="1821557"/>
    <lineage>
        <taxon>Viruses</taxon>
        <taxon>Duplodnaviria</taxon>
        <taxon>Heunggongvirae</taxon>
        <taxon>Uroviricota</taxon>
        <taxon>Caudoviricetes</taxon>
        <taxon>Luckytenvirus</taxon>
        <taxon>Luckytenvirus lucky10</taxon>
    </lineage>
</organism>
<feature type="region of interest" description="Disordered" evidence="3">
    <location>
        <begin position="1"/>
        <end position="35"/>
    </location>
</feature>
<dbReference type="Pfam" id="PF01510">
    <property type="entry name" value="Amidase_2"/>
    <property type="match status" value="1"/>
</dbReference>
<feature type="compositionally biased region" description="Gly residues" evidence="3">
    <location>
        <begin position="26"/>
        <end position="35"/>
    </location>
</feature>
<proteinExistence type="predicted"/>
<dbReference type="GO" id="GO:0001897">
    <property type="term" value="P:symbiont-mediated cytolysis of host cell"/>
    <property type="evidence" value="ECO:0007669"/>
    <property type="project" value="UniProtKB-ARBA"/>
</dbReference>
<dbReference type="InterPro" id="IPR002502">
    <property type="entry name" value="Amidase_domain"/>
</dbReference>
<dbReference type="Proteomes" id="UP000201844">
    <property type="component" value="Segment"/>
</dbReference>
<dbReference type="GO" id="GO:0042742">
    <property type="term" value="P:defense response to bacterium"/>
    <property type="evidence" value="ECO:0007669"/>
    <property type="project" value="UniProtKB-KW"/>
</dbReference>
<dbReference type="GO" id="GO:0008745">
    <property type="term" value="F:N-acetylmuramoyl-L-alanine amidase activity"/>
    <property type="evidence" value="ECO:0007669"/>
    <property type="project" value="InterPro"/>
</dbReference>
<dbReference type="RefSeq" id="YP_009304279.1">
    <property type="nucleotide sequence ID" value="NC_031267.1"/>
</dbReference>
<evidence type="ECO:0000313" key="6">
    <source>
        <dbReference type="Proteomes" id="UP000201844"/>
    </source>
</evidence>
<dbReference type="KEGG" id="vg:29123286"/>
<dbReference type="InterPro" id="IPR036505">
    <property type="entry name" value="Amidase/PGRP_sf"/>
</dbReference>
<evidence type="ECO:0000259" key="4">
    <source>
        <dbReference type="SMART" id="SM00644"/>
    </source>
</evidence>
<dbReference type="GO" id="GO:0004222">
    <property type="term" value="F:metalloendopeptidase activity"/>
    <property type="evidence" value="ECO:0007669"/>
    <property type="project" value="TreeGrafter"/>
</dbReference>
<dbReference type="Pfam" id="PF01551">
    <property type="entry name" value="Peptidase_M23"/>
    <property type="match status" value="1"/>
</dbReference>
<keyword evidence="6" id="KW-1185">Reference proteome</keyword>
<dbReference type="EMBL" id="KU963256">
    <property type="protein sequence ID" value="AMS03263.1"/>
    <property type="molecule type" value="Genomic_DNA"/>
</dbReference>
<dbReference type="PANTHER" id="PTHR21666">
    <property type="entry name" value="PEPTIDASE-RELATED"/>
    <property type="match status" value="1"/>
</dbReference>
<evidence type="ECO:0000256" key="3">
    <source>
        <dbReference type="SAM" id="MobiDB-lite"/>
    </source>
</evidence>